<evidence type="ECO:0000256" key="2">
    <source>
        <dbReference type="ARBA" id="ARBA00006906"/>
    </source>
</evidence>
<gene>
    <name evidence="7" type="primary">eda_1</name>
    <name evidence="7" type="ORF">GCM10009533_02840</name>
</gene>
<dbReference type="InterPro" id="IPR013785">
    <property type="entry name" value="Aldolase_TIM"/>
</dbReference>
<dbReference type="SUPFAM" id="SSF51569">
    <property type="entry name" value="Aldolase"/>
    <property type="match status" value="1"/>
</dbReference>
<keyword evidence="5" id="KW-0119">Carbohydrate metabolism</keyword>
<name>A0ABP3LUD8_SACER</name>
<evidence type="ECO:0000256" key="3">
    <source>
        <dbReference type="ARBA" id="ARBA00011233"/>
    </source>
</evidence>
<sequence length="198" mass="20863">MTFFDDLFSCGVMAILRGMDPERTATLAERAWDLGIDAVEVPIETPGAEPSLRAAIEAGARRGRPVGAGTVVGVEQLRTATELGAAFTVAPGLDPELVRASELPHLPGVATPSEVQHARKLGLTWVKAFPATVLGTGWFAAIRGPFPGMRFTATGGMNAHTSSPPGRRWAPSGRRWRIPSSCPRCGASSSEGRESASE</sequence>
<dbReference type="InterPro" id="IPR000887">
    <property type="entry name" value="Aldlse_KDPG_KHG"/>
</dbReference>
<evidence type="ECO:0000313" key="7">
    <source>
        <dbReference type="EMBL" id="GAA0507494.1"/>
    </source>
</evidence>
<dbReference type="PANTHER" id="PTHR30246:SF1">
    <property type="entry name" value="2-DEHYDRO-3-DEOXY-6-PHOSPHOGALACTONATE ALDOLASE-RELATED"/>
    <property type="match status" value="1"/>
</dbReference>
<feature type="region of interest" description="Disordered" evidence="6">
    <location>
        <begin position="156"/>
        <end position="198"/>
    </location>
</feature>
<dbReference type="Proteomes" id="UP001500729">
    <property type="component" value="Unassembled WGS sequence"/>
</dbReference>
<dbReference type="EMBL" id="BAAAGS010000001">
    <property type="protein sequence ID" value="GAA0507494.1"/>
    <property type="molecule type" value="Genomic_DNA"/>
</dbReference>
<keyword evidence="8" id="KW-1185">Reference proteome</keyword>
<reference evidence="8" key="1">
    <citation type="journal article" date="2019" name="Int. J. Syst. Evol. Microbiol.">
        <title>The Global Catalogue of Microorganisms (GCM) 10K type strain sequencing project: providing services to taxonomists for standard genome sequencing and annotation.</title>
        <authorList>
            <consortium name="The Broad Institute Genomics Platform"/>
            <consortium name="The Broad Institute Genome Sequencing Center for Infectious Disease"/>
            <person name="Wu L."/>
            <person name="Ma J."/>
        </authorList>
    </citation>
    <scope>NUCLEOTIDE SEQUENCE [LARGE SCALE GENOMIC DNA]</scope>
    <source>
        <strain evidence="8">JCM 10303</strain>
    </source>
</reference>
<evidence type="ECO:0000256" key="6">
    <source>
        <dbReference type="SAM" id="MobiDB-lite"/>
    </source>
</evidence>
<comment type="subunit">
    <text evidence="3">Homotrimer.</text>
</comment>
<comment type="caution">
    <text evidence="7">The sequence shown here is derived from an EMBL/GenBank/DDBJ whole genome shotgun (WGS) entry which is preliminary data.</text>
</comment>
<dbReference type="PANTHER" id="PTHR30246">
    <property type="entry name" value="2-KETO-3-DEOXY-6-PHOSPHOGLUCONATE ALDOLASE"/>
    <property type="match status" value="1"/>
</dbReference>
<keyword evidence="4" id="KW-0456">Lyase</keyword>
<dbReference type="Pfam" id="PF01081">
    <property type="entry name" value="Aldolase"/>
    <property type="match status" value="1"/>
</dbReference>
<proteinExistence type="inferred from homology"/>
<organism evidence="7 8">
    <name type="scientific">Saccharopolyspora erythraea</name>
    <name type="common">Streptomyces erythraeus</name>
    <dbReference type="NCBI Taxonomy" id="1836"/>
    <lineage>
        <taxon>Bacteria</taxon>
        <taxon>Bacillati</taxon>
        <taxon>Actinomycetota</taxon>
        <taxon>Actinomycetes</taxon>
        <taxon>Pseudonocardiales</taxon>
        <taxon>Pseudonocardiaceae</taxon>
        <taxon>Saccharopolyspora</taxon>
    </lineage>
</organism>
<evidence type="ECO:0000256" key="1">
    <source>
        <dbReference type="ARBA" id="ARBA00004761"/>
    </source>
</evidence>
<protein>
    <submittedName>
        <fullName evidence="7">Bifunctional 4-hydroxy-2-oxoglutarate aldolase/2-dehydro-3-deoxy-phosphogluconate aldolase</fullName>
    </submittedName>
</protein>
<comment type="similarity">
    <text evidence="2">Belongs to the KHG/KDPG aldolase family.</text>
</comment>
<evidence type="ECO:0000256" key="5">
    <source>
        <dbReference type="ARBA" id="ARBA00023277"/>
    </source>
</evidence>
<evidence type="ECO:0000256" key="4">
    <source>
        <dbReference type="ARBA" id="ARBA00023239"/>
    </source>
</evidence>
<dbReference type="Gene3D" id="3.20.20.70">
    <property type="entry name" value="Aldolase class I"/>
    <property type="match status" value="1"/>
</dbReference>
<dbReference type="CDD" id="cd00452">
    <property type="entry name" value="KDPG_aldolase"/>
    <property type="match status" value="1"/>
</dbReference>
<evidence type="ECO:0000313" key="8">
    <source>
        <dbReference type="Proteomes" id="UP001500729"/>
    </source>
</evidence>
<accession>A0ABP3LUD8</accession>
<dbReference type="RefSeq" id="WP_011874902.1">
    <property type="nucleotide sequence ID" value="NZ_BAAAGS010000001.1"/>
</dbReference>
<comment type="pathway">
    <text evidence="1">Carbohydrate acid metabolism.</text>
</comment>